<reference evidence="4" key="2">
    <citation type="submission" date="2020-02" db="EMBL/GenBank/DDBJ databases">
        <authorList>
            <person name="Littmann E."/>
            <person name="Sorbara M."/>
        </authorList>
    </citation>
    <scope>NUCLEOTIDE SEQUENCE</scope>
    <source>
        <strain evidence="4">MSK.17.11</strain>
        <strain evidence="3">MSK.17.38</strain>
    </source>
</reference>
<dbReference type="RefSeq" id="WP_173814929.1">
    <property type="nucleotide sequence ID" value="NZ_JAAITX010000006.1"/>
</dbReference>
<dbReference type="Gene3D" id="1.10.260.40">
    <property type="entry name" value="lambda repressor-like DNA-binding domains"/>
    <property type="match status" value="1"/>
</dbReference>
<comment type="caution">
    <text evidence="4">The sequence shown here is derived from an EMBL/GenBank/DDBJ whole genome shotgun (WGS) entry which is preliminary data.</text>
</comment>
<keyword evidence="1" id="KW-0238">DNA-binding</keyword>
<dbReference type="Proteomes" id="UP000528555">
    <property type="component" value="Unassembled WGS sequence"/>
</dbReference>
<reference evidence="5 6" key="1">
    <citation type="journal article" date="2020" name="Cell Host Microbe">
        <title>Functional and Genomic Variation between Human-Derived Isolates of Lachnospiraceae Reveals Inter- and Intra-Species Diversity.</title>
        <authorList>
            <person name="Sorbara M.T."/>
            <person name="Littmann E.R."/>
            <person name="Fontana E."/>
            <person name="Moody T.U."/>
            <person name="Kohout C.E."/>
            <person name="Gjonbalaj M."/>
            <person name="Eaton V."/>
            <person name="Seok R."/>
            <person name="Leiner I.M."/>
            <person name="Pamer E.G."/>
        </authorList>
    </citation>
    <scope>NUCLEOTIDE SEQUENCE [LARGE SCALE GENOMIC DNA]</scope>
    <source>
        <strain evidence="4 5">MSK.17.11</strain>
        <strain evidence="3 6">MSK.17.38</strain>
    </source>
</reference>
<dbReference type="SUPFAM" id="SSF47413">
    <property type="entry name" value="lambda repressor-like DNA-binding domains"/>
    <property type="match status" value="1"/>
</dbReference>
<dbReference type="InterPro" id="IPR050807">
    <property type="entry name" value="TransReg_Diox_bact_type"/>
</dbReference>
<evidence type="ECO:0000313" key="6">
    <source>
        <dbReference type="Proteomes" id="UP000701680"/>
    </source>
</evidence>
<proteinExistence type="predicted"/>
<dbReference type="InterPro" id="IPR010982">
    <property type="entry name" value="Lambda_DNA-bd_dom_sf"/>
</dbReference>
<dbReference type="GO" id="GO:0003700">
    <property type="term" value="F:DNA-binding transcription factor activity"/>
    <property type="evidence" value="ECO:0007669"/>
    <property type="project" value="TreeGrafter"/>
</dbReference>
<evidence type="ECO:0000313" key="4">
    <source>
        <dbReference type="EMBL" id="NVH58913.1"/>
    </source>
</evidence>
<evidence type="ECO:0000256" key="1">
    <source>
        <dbReference type="ARBA" id="ARBA00023125"/>
    </source>
</evidence>
<feature type="domain" description="HTH cro/C1-type" evidence="2">
    <location>
        <begin position="7"/>
        <end position="61"/>
    </location>
</feature>
<evidence type="ECO:0000313" key="5">
    <source>
        <dbReference type="Proteomes" id="UP000528555"/>
    </source>
</evidence>
<dbReference type="EMBL" id="JAAIUO010000006">
    <property type="protein sequence ID" value="NSK15140.1"/>
    <property type="molecule type" value="Genomic_DNA"/>
</dbReference>
<evidence type="ECO:0000259" key="2">
    <source>
        <dbReference type="PROSITE" id="PS50943"/>
    </source>
</evidence>
<dbReference type="SMART" id="SM00530">
    <property type="entry name" value="HTH_XRE"/>
    <property type="match status" value="1"/>
</dbReference>
<dbReference type="GO" id="GO:0005829">
    <property type="term" value="C:cytosol"/>
    <property type="evidence" value="ECO:0007669"/>
    <property type="project" value="TreeGrafter"/>
</dbReference>
<dbReference type="PROSITE" id="PS50943">
    <property type="entry name" value="HTH_CROC1"/>
    <property type="match status" value="1"/>
</dbReference>
<accession>A0A850HTR1</accession>
<name>A0A850HTR1_9FIRM</name>
<evidence type="ECO:0000313" key="3">
    <source>
        <dbReference type="EMBL" id="NSK15140.1"/>
    </source>
</evidence>
<gene>
    <name evidence="4" type="ORF">G5A66_09705</name>
    <name evidence="3" type="ORF">G5A75_09730</name>
</gene>
<dbReference type="Proteomes" id="UP000701680">
    <property type="component" value="Unassembled WGS sequence"/>
</dbReference>
<dbReference type="PANTHER" id="PTHR46797">
    <property type="entry name" value="HTH-TYPE TRANSCRIPTIONAL REGULATOR"/>
    <property type="match status" value="1"/>
</dbReference>
<organism evidence="4 5">
    <name type="scientific">Dorea phocaeensis</name>
    <dbReference type="NCBI Taxonomy" id="2040291"/>
    <lineage>
        <taxon>Bacteria</taxon>
        <taxon>Bacillati</taxon>
        <taxon>Bacillota</taxon>
        <taxon>Clostridia</taxon>
        <taxon>Lachnospirales</taxon>
        <taxon>Lachnospiraceae</taxon>
        <taxon>Dorea</taxon>
    </lineage>
</organism>
<dbReference type="InterPro" id="IPR001387">
    <property type="entry name" value="Cro/C1-type_HTH"/>
</dbReference>
<protein>
    <submittedName>
        <fullName evidence="4">Helix-turn-helix transcriptional regulator</fullName>
    </submittedName>
</protein>
<dbReference type="CDD" id="cd00093">
    <property type="entry name" value="HTH_XRE"/>
    <property type="match status" value="1"/>
</dbReference>
<dbReference type="EMBL" id="JAAITX010000006">
    <property type="protein sequence ID" value="NVH58913.1"/>
    <property type="molecule type" value="Genomic_DNA"/>
</dbReference>
<dbReference type="PANTHER" id="PTHR46797:SF1">
    <property type="entry name" value="METHYLPHOSPHONATE SYNTHASE"/>
    <property type="match status" value="1"/>
</dbReference>
<dbReference type="GO" id="GO:0003677">
    <property type="term" value="F:DNA binding"/>
    <property type="evidence" value="ECO:0007669"/>
    <property type="project" value="UniProtKB-KW"/>
</dbReference>
<keyword evidence="5" id="KW-1185">Reference proteome</keyword>
<dbReference type="AlphaFoldDB" id="A0A850HTR1"/>
<sequence length="122" mass="14272">MDIGIALRYYRKLGQLTQNQVAEEAEVNEKYYGEIERNESSPTIDRLEKICKALGVEMQQVVSYKPLNKVPNEMVQSINCKNQKTEYYCNCCGISFFMEDKNVFCPQCGCEYSEENEYIEKY</sequence>
<dbReference type="Pfam" id="PF01381">
    <property type="entry name" value="HTH_3"/>
    <property type="match status" value="1"/>
</dbReference>